<evidence type="ECO:0000259" key="5">
    <source>
        <dbReference type="Pfam" id="PF13439"/>
    </source>
</evidence>
<sequence>MKVAVFADAFPKLSETFVLSQVLHFANLGHDVTVVCRAADTTQAIDRAGLSHVRILEWPAARWHARTSLPWRLRNGLARLANRRFLKSLRNQDIFLAHFGWQGAGLVGLAGGKPAAPLVTIYHGRDVSHEYQSNGLTRYAALFRAGTLHLTVNRPFAELLEGAGAPAERVAVHHLGVPVADYRFQPADWSAPVRMISLCRLVEKKGVEVALEAAAELLAQRPELDWHYEIAGSGPLEEHLRTRAAELGLGERVSFVGALEHAEALRRIGAAHVLLAPSVTGEDGDQEGIPVTLMEAMALGTIVCSTRHSGIPELIHHGASGLLADEHDVAGLRDNLLKLLDGTCDRDAMASAARAKVATDFDQQTRNAALLARFEEIRAPRAARSPAKVLPRRPAERRS</sequence>
<keyword evidence="2" id="KW-0328">Glycosyltransferase</keyword>
<dbReference type="Gene3D" id="3.40.50.2000">
    <property type="entry name" value="Glycogen Phosphorylase B"/>
    <property type="match status" value="2"/>
</dbReference>
<feature type="domain" description="Glycosyl transferase family 1" evidence="4">
    <location>
        <begin position="194"/>
        <end position="355"/>
    </location>
</feature>
<comment type="caution">
    <text evidence="6">The sequence shown here is derived from an EMBL/GenBank/DDBJ whole genome shotgun (WGS) entry which is preliminary data.</text>
</comment>
<comment type="similarity">
    <text evidence="1">Belongs to the glycosyltransferase group 1 family. Glycosyltransferase 4 subfamily.</text>
</comment>
<dbReference type="SUPFAM" id="SSF53756">
    <property type="entry name" value="UDP-Glycosyltransferase/glycogen phosphorylase"/>
    <property type="match status" value="1"/>
</dbReference>
<evidence type="ECO:0000259" key="4">
    <source>
        <dbReference type="Pfam" id="PF00534"/>
    </source>
</evidence>
<dbReference type="InterPro" id="IPR001296">
    <property type="entry name" value="Glyco_trans_1"/>
</dbReference>
<evidence type="ECO:0000256" key="3">
    <source>
        <dbReference type="ARBA" id="ARBA00022679"/>
    </source>
</evidence>
<dbReference type="Pfam" id="PF13439">
    <property type="entry name" value="Glyco_transf_4"/>
    <property type="match status" value="1"/>
</dbReference>
<name>A0A6B2JTR5_9RHOB</name>
<dbReference type="GO" id="GO:0016757">
    <property type="term" value="F:glycosyltransferase activity"/>
    <property type="evidence" value="ECO:0007669"/>
    <property type="project" value="UniProtKB-KW"/>
</dbReference>
<dbReference type="InterPro" id="IPR028098">
    <property type="entry name" value="Glyco_trans_4-like_N"/>
</dbReference>
<evidence type="ECO:0000256" key="1">
    <source>
        <dbReference type="ARBA" id="ARBA00009481"/>
    </source>
</evidence>
<dbReference type="Pfam" id="PF00534">
    <property type="entry name" value="Glycos_transf_1"/>
    <property type="match status" value="1"/>
</dbReference>
<evidence type="ECO:0000313" key="7">
    <source>
        <dbReference type="Proteomes" id="UP000474757"/>
    </source>
</evidence>
<dbReference type="EMBL" id="JAAGAB010000002">
    <property type="protein sequence ID" value="NDV01355.1"/>
    <property type="molecule type" value="Genomic_DNA"/>
</dbReference>
<feature type="domain" description="Glycosyltransferase subfamily 4-like N-terminal" evidence="5">
    <location>
        <begin position="15"/>
        <end position="179"/>
    </location>
</feature>
<dbReference type="PANTHER" id="PTHR12526:SF640">
    <property type="entry name" value="COLANIC ACID BIOSYNTHESIS GLYCOSYLTRANSFERASE WCAL-RELATED"/>
    <property type="match status" value="1"/>
</dbReference>
<dbReference type="RefSeq" id="WP_163893079.1">
    <property type="nucleotide sequence ID" value="NZ_JAAFYS010000002.1"/>
</dbReference>
<proteinExistence type="inferred from homology"/>
<organism evidence="6 7">
    <name type="scientific">Pseudoroseicyclus tamaricis</name>
    <dbReference type="NCBI Taxonomy" id="2705421"/>
    <lineage>
        <taxon>Bacteria</taxon>
        <taxon>Pseudomonadati</taxon>
        <taxon>Pseudomonadota</taxon>
        <taxon>Alphaproteobacteria</taxon>
        <taxon>Rhodobacterales</taxon>
        <taxon>Paracoccaceae</taxon>
        <taxon>Pseudoroseicyclus</taxon>
    </lineage>
</organism>
<dbReference type="PANTHER" id="PTHR12526">
    <property type="entry name" value="GLYCOSYLTRANSFERASE"/>
    <property type="match status" value="1"/>
</dbReference>
<keyword evidence="7" id="KW-1185">Reference proteome</keyword>
<protein>
    <submittedName>
        <fullName evidence="6">Glycosyltransferase</fullName>
    </submittedName>
</protein>
<evidence type="ECO:0000313" key="6">
    <source>
        <dbReference type="EMBL" id="NDV01355.1"/>
    </source>
</evidence>
<reference evidence="6 7" key="1">
    <citation type="submission" date="2020-02" db="EMBL/GenBank/DDBJ databases">
        <title>Pseudoroseicyclus tamarix, sp. nov., isolated from offshore sediment of a Tamarix chinensis forest.</title>
        <authorList>
            <person name="Gai Y."/>
        </authorList>
    </citation>
    <scope>NUCLEOTIDE SEQUENCE [LARGE SCALE GENOMIC DNA]</scope>
    <source>
        <strain evidence="6 7">CLL3-39</strain>
    </source>
</reference>
<keyword evidence="3 6" id="KW-0808">Transferase</keyword>
<evidence type="ECO:0000256" key="2">
    <source>
        <dbReference type="ARBA" id="ARBA00022676"/>
    </source>
</evidence>
<dbReference type="Proteomes" id="UP000474757">
    <property type="component" value="Unassembled WGS sequence"/>
</dbReference>
<gene>
    <name evidence="6" type="ORF">GZA08_10300</name>
</gene>
<accession>A0A6B2JTR5</accession>
<dbReference type="AlphaFoldDB" id="A0A6B2JTR5"/>